<organism evidence="3 4">
    <name type="scientific">Juglans regia</name>
    <name type="common">English walnut</name>
    <dbReference type="NCBI Taxonomy" id="51240"/>
    <lineage>
        <taxon>Eukaryota</taxon>
        <taxon>Viridiplantae</taxon>
        <taxon>Streptophyta</taxon>
        <taxon>Embryophyta</taxon>
        <taxon>Tracheophyta</taxon>
        <taxon>Spermatophyta</taxon>
        <taxon>Magnoliopsida</taxon>
        <taxon>eudicotyledons</taxon>
        <taxon>Gunneridae</taxon>
        <taxon>Pentapetalae</taxon>
        <taxon>rosids</taxon>
        <taxon>fabids</taxon>
        <taxon>Fagales</taxon>
        <taxon>Juglandaceae</taxon>
        <taxon>Juglans</taxon>
    </lineage>
</organism>
<dbReference type="Pfam" id="PF07250">
    <property type="entry name" value="Glyoxal_oxid_N"/>
    <property type="match status" value="1"/>
</dbReference>
<sequence length="567" mass="63821">MASKNPSLLILFPIFSLLIGLSLYSVRSSSDVEILKPSPAWMGGKWILLHSSIGVSAMHMQLLKNDKVIIFDRMDTGPSNLSLPIGESCVLKPKKPADCTAHSLLYDLVSGTVRPLLVKTDTWCSSGAVFPDGTLIQTGGYHDGDRVVRKFTPCDDETCEWKELRWGLENRRWYATNQILPDGRVIIMGGRQVYTYEFFPKSSVKGNSSSSYYMNFLRETMDRYADENNLYPFLHLMPDGNLFVFANKRSILFDYKRNRVVKEFPVIPGKFKRNYPSTGSSVLLPLRLNGTDFPEAEVMVCGGAPEGAFNMSDTFHVFVSASNTCGRLRVTDPKPQWVMEEMPMPRIMSDMILLPTGDVILINGAMNGTAGWEDATNPVYHPVLYRPNDPRPERRFVVLNPSMIPRMYHSTAILLPEGSILVGGSNPHQKYNFTARPFPTELSLEAYRPYYMYPRFSLQRPSILTVESQDMSISYGQTFWATFVLNMYQPERGISVALIAPSFTTHSVAMNQRMVVLEVTVLEQLSIFTYKISVNGPPTATVAPPGYYMFFVVHAGIPSHAVWVKVQ</sequence>
<dbReference type="OrthoDB" id="2019572at2759"/>
<feature type="domain" description="Galactose oxidase-like Early set" evidence="2">
    <location>
        <begin position="460"/>
        <end position="566"/>
    </location>
</feature>
<dbReference type="AlphaFoldDB" id="A0A2I4FH80"/>
<keyword evidence="3" id="KW-1185">Reference proteome</keyword>
<dbReference type="InterPro" id="IPR013783">
    <property type="entry name" value="Ig-like_fold"/>
</dbReference>
<dbReference type="KEGG" id="jre:108998778"/>
<dbReference type="STRING" id="51240.A0A2I4FH80"/>
<dbReference type="PANTHER" id="PTHR32208">
    <property type="entry name" value="SECRETED PROTEIN-RELATED"/>
    <property type="match status" value="1"/>
</dbReference>
<accession>A0A2I4FH80</accession>
<evidence type="ECO:0000313" key="4">
    <source>
        <dbReference type="RefSeq" id="XP_018831025.2"/>
    </source>
</evidence>
<dbReference type="Gramene" id="Jr13_16280_p1">
    <property type="protein sequence ID" value="cds.Jr13_16280_p1"/>
    <property type="gene ID" value="Jr13_16280"/>
</dbReference>
<dbReference type="Gene3D" id="2.130.10.80">
    <property type="entry name" value="Galactose oxidase/kelch, beta-propeller"/>
    <property type="match status" value="1"/>
</dbReference>
<name>A0A2I4FH80_JUGRE</name>
<dbReference type="PANTHER" id="PTHR32208:SF57">
    <property type="entry name" value="F14L17.20 PROTEIN"/>
    <property type="match status" value="1"/>
</dbReference>
<evidence type="ECO:0000313" key="3">
    <source>
        <dbReference type="Proteomes" id="UP000235220"/>
    </source>
</evidence>
<reference evidence="4" key="1">
    <citation type="submission" date="2025-08" db="UniProtKB">
        <authorList>
            <consortium name="RefSeq"/>
        </authorList>
    </citation>
    <scope>IDENTIFICATION</scope>
    <source>
        <tissue evidence="4">Leaves</tissue>
    </source>
</reference>
<dbReference type="SUPFAM" id="SSF81296">
    <property type="entry name" value="E set domains"/>
    <property type="match status" value="1"/>
</dbReference>
<dbReference type="InterPro" id="IPR009880">
    <property type="entry name" value="Glyoxal_oxidase_N"/>
</dbReference>
<evidence type="ECO:0000259" key="1">
    <source>
        <dbReference type="Pfam" id="PF07250"/>
    </source>
</evidence>
<dbReference type="GeneID" id="108998778"/>
<proteinExistence type="predicted"/>
<dbReference type="InterPro" id="IPR015202">
    <property type="entry name" value="GO-like_E_set"/>
</dbReference>
<dbReference type="RefSeq" id="XP_018831025.2">
    <property type="nucleotide sequence ID" value="XM_018975480.2"/>
</dbReference>
<dbReference type="InterPro" id="IPR037293">
    <property type="entry name" value="Gal_Oxidase_central_sf"/>
</dbReference>
<dbReference type="CDD" id="cd02851">
    <property type="entry name" value="E_set_GO_C"/>
    <property type="match status" value="1"/>
</dbReference>
<dbReference type="Proteomes" id="UP000235220">
    <property type="component" value="Chromosome 13"/>
</dbReference>
<evidence type="ECO:0000259" key="2">
    <source>
        <dbReference type="Pfam" id="PF09118"/>
    </source>
</evidence>
<dbReference type="SUPFAM" id="SSF50965">
    <property type="entry name" value="Galactose oxidase, central domain"/>
    <property type="match status" value="1"/>
</dbReference>
<feature type="domain" description="Glyoxal oxidase N-terminal" evidence="1">
    <location>
        <begin position="58"/>
        <end position="451"/>
    </location>
</feature>
<gene>
    <name evidence="4" type="primary">LOC108998778</name>
</gene>
<protein>
    <submittedName>
        <fullName evidence="4">Aldehyde oxidase GLOX</fullName>
    </submittedName>
</protein>
<dbReference type="InterPro" id="IPR014756">
    <property type="entry name" value="Ig_E-set"/>
</dbReference>
<dbReference type="Pfam" id="PF09118">
    <property type="entry name" value="GO-like_E_set"/>
    <property type="match status" value="1"/>
</dbReference>
<dbReference type="InterPro" id="IPR011043">
    <property type="entry name" value="Gal_Oxase/kelch_b-propeller"/>
</dbReference>
<dbReference type="Gene3D" id="2.60.40.10">
    <property type="entry name" value="Immunoglobulins"/>
    <property type="match status" value="1"/>
</dbReference>